<feature type="transmembrane region" description="Helical" evidence="1">
    <location>
        <begin position="65"/>
        <end position="85"/>
    </location>
</feature>
<keyword evidence="1" id="KW-1133">Transmembrane helix</keyword>
<dbReference type="Proteomes" id="UP000093592">
    <property type="component" value="Unassembled WGS sequence"/>
</dbReference>
<evidence type="ECO:0000256" key="1">
    <source>
        <dbReference type="SAM" id="Phobius"/>
    </source>
</evidence>
<dbReference type="InterPro" id="IPR024381">
    <property type="entry name" value="DUF2561"/>
</dbReference>
<evidence type="ECO:0008006" key="4">
    <source>
        <dbReference type="Google" id="ProtNLM"/>
    </source>
</evidence>
<dbReference type="AlphaFoldDB" id="A0A1A2ZSW4"/>
<proteinExistence type="predicted"/>
<dbReference type="RefSeq" id="WP_065012754.1">
    <property type="nucleotide sequence ID" value="NZ_LZKJ01000027.1"/>
</dbReference>
<dbReference type="Pfam" id="PF10812">
    <property type="entry name" value="DUF2561"/>
    <property type="match status" value="1"/>
</dbReference>
<feature type="transmembrane region" description="Helical" evidence="1">
    <location>
        <begin position="154"/>
        <end position="173"/>
    </location>
</feature>
<accession>A0A1A2ZSW4</accession>
<protein>
    <recommendedName>
        <fullName evidence="4">DUF2561 domain-containing protein</fullName>
    </recommendedName>
</protein>
<comment type="caution">
    <text evidence="2">The sequence shown here is derived from an EMBL/GenBank/DDBJ whole genome shotgun (WGS) entry which is preliminary data.</text>
</comment>
<dbReference type="EMBL" id="LZKJ01000027">
    <property type="protein sequence ID" value="OBI52176.1"/>
    <property type="molecule type" value="Genomic_DNA"/>
</dbReference>
<feature type="transmembrane region" description="Helical" evidence="1">
    <location>
        <begin position="23"/>
        <end position="45"/>
    </location>
</feature>
<dbReference type="OrthoDB" id="4640608at2"/>
<organism evidence="2 3">
    <name type="scientific">Mycobacterium kyorinense</name>
    <dbReference type="NCBI Taxonomy" id="487514"/>
    <lineage>
        <taxon>Bacteria</taxon>
        <taxon>Bacillati</taxon>
        <taxon>Actinomycetota</taxon>
        <taxon>Actinomycetes</taxon>
        <taxon>Mycobacteriales</taxon>
        <taxon>Mycobacteriaceae</taxon>
        <taxon>Mycobacterium</taxon>
    </lineage>
</organism>
<sequence length="212" mass="22334">MVNRYSDSRGGWTMASSTTADRVLVGVCAAVWLVLIGVSVAATVALIDLGRGFHETAGNPHTSSVLYAIIVISALIIVGAIPVLLRARRTTRAVPAAQSGHISARAAAGPPVRPGYPQARGFDGQTERLTALRSVSALTDATVDRVWLRGTVELVTAMGVALVAVATATYLMAIGHQAAAWTAYVIAGIVTVAMPVIPWRHVRQLRHMLADH</sequence>
<evidence type="ECO:0000313" key="2">
    <source>
        <dbReference type="EMBL" id="OBI52176.1"/>
    </source>
</evidence>
<evidence type="ECO:0000313" key="3">
    <source>
        <dbReference type="Proteomes" id="UP000093592"/>
    </source>
</evidence>
<name>A0A1A2ZSW4_9MYCO</name>
<feature type="transmembrane region" description="Helical" evidence="1">
    <location>
        <begin position="179"/>
        <end position="199"/>
    </location>
</feature>
<gene>
    <name evidence="2" type="ORF">A5707_12245</name>
</gene>
<keyword evidence="1" id="KW-0812">Transmembrane</keyword>
<keyword evidence="1" id="KW-0472">Membrane</keyword>
<reference evidence="3" key="1">
    <citation type="submission" date="2016-06" db="EMBL/GenBank/DDBJ databases">
        <authorList>
            <person name="Sutton G."/>
            <person name="Brinkac L."/>
            <person name="Sanka R."/>
            <person name="Adams M."/>
            <person name="Lau E."/>
            <person name="Sam S."/>
            <person name="Sreng N."/>
            <person name="Him V."/>
            <person name="Kerleguer A."/>
            <person name="Cheng S."/>
        </authorList>
    </citation>
    <scope>NUCLEOTIDE SEQUENCE [LARGE SCALE GENOMIC DNA]</scope>
    <source>
        <strain evidence="3">E861</strain>
    </source>
</reference>